<dbReference type="PANTHER" id="PTHR43103">
    <property type="entry name" value="NUCLEOSIDE-DIPHOSPHATE-SUGAR EPIMERASE"/>
    <property type="match status" value="1"/>
</dbReference>
<dbReference type="EC" id="4.2.1.46" evidence="5"/>
<dbReference type="SUPFAM" id="SSF51735">
    <property type="entry name" value="NAD(P)-binding Rossmann-fold domains"/>
    <property type="match status" value="1"/>
</dbReference>
<dbReference type="Gene3D" id="3.40.50.720">
    <property type="entry name" value="NAD(P)-binding Rossmann-like Domain"/>
    <property type="match status" value="1"/>
</dbReference>
<dbReference type="GO" id="GO:0008460">
    <property type="term" value="F:dTDP-glucose 4,6-dehydratase activity"/>
    <property type="evidence" value="ECO:0007669"/>
    <property type="project" value="UniProtKB-EC"/>
</dbReference>
<comment type="caution">
    <text evidence="5">The sequence shown here is derived from an EMBL/GenBank/DDBJ whole genome shotgun (WGS) entry which is preliminary data.</text>
</comment>
<protein>
    <submittedName>
        <fullName evidence="5">dTDP-glucose 4,6-dehydratase</fullName>
        <ecNumber evidence="5">4.2.1.46</ecNumber>
    </submittedName>
</protein>
<dbReference type="RefSeq" id="WP_103562241.1">
    <property type="nucleotide sequence ID" value="NZ_MTBP01000001.1"/>
</dbReference>
<keyword evidence="5" id="KW-0456">Lyase</keyword>
<evidence type="ECO:0000256" key="2">
    <source>
        <dbReference type="ARBA" id="ARBA00023002"/>
    </source>
</evidence>
<evidence type="ECO:0000259" key="4">
    <source>
        <dbReference type="Pfam" id="PF01370"/>
    </source>
</evidence>
<dbReference type="InterPro" id="IPR036291">
    <property type="entry name" value="NAD(P)-bd_dom_sf"/>
</dbReference>
<evidence type="ECO:0000313" key="6">
    <source>
        <dbReference type="Proteomes" id="UP000242367"/>
    </source>
</evidence>
<organism evidence="5 6">
    <name type="scientific">Actinomadura rubteroloni</name>
    <dbReference type="NCBI Taxonomy" id="1926885"/>
    <lineage>
        <taxon>Bacteria</taxon>
        <taxon>Bacillati</taxon>
        <taxon>Actinomycetota</taxon>
        <taxon>Actinomycetes</taxon>
        <taxon>Streptosporangiales</taxon>
        <taxon>Thermomonosporaceae</taxon>
        <taxon>Actinomadura</taxon>
    </lineage>
</organism>
<sequence length="251" mass="26839">MSERLLITGAAGRIGGFLRPRLARPGRALRLLDVVPVPDPAPGEEIVRADVTDQDALDAACRDVTAVVHLGGIPHEADWPGILHTNIHGTYAVLEAARRNGVPRVLLASSNHAAGFHPVPDTPAPDYLYPRPDTFYGVSKVAGEALGSLYHDRHGMDVLCLRIGTCEERPGDRRALSTWLSPGDCARLVEALLTAPDPGFRIVWGASANTRGCFGLDEARALGYRPEDDAEEYAASVSGPDHPFIGGPFAE</sequence>
<keyword evidence="6" id="KW-1185">Reference proteome</keyword>
<comment type="similarity">
    <text evidence="1">Belongs to the NAD(P)-dependent epimerase/dehydratase family.</text>
</comment>
<dbReference type="EMBL" id="MTBP01000001">
    <property type="protein sequence ID" value="POM27420.1"/>
    <property type="molecule type" value="Genomic_DNA"/>
</dbReference>
<dbReference type="Pfam" id="PF01370">
    <property type="entry name" value="Epimerase"/>
    <property type="match status" value="1"/>
</dbReference>
<gene>
    <name evidence="5" type="primary">strE_3</name>
    <name evidence="5" type="ORF">BTM25_18340</name>
</gene>
<feature type="domain" description="NAD-dependent epimerase/dehydratase" evidence="4">
    <location>
        <begin position="6"/>
        <end position="165"/>
    </location>
</feature>
<keyword evidence="3" id="KW-0520">NAD</keyword>
<dbReference type="PANTHER" id="PTHR43103:SF5">
    <property type="entry name" value="4-EPIMERASE, PUTATIVE (AFU_ORTHOLOGUE AFUA_7G00360)-RELATED"/>
    <property type="match status" value="1"/>
</dbReference>
<reference evidence="5 6" key="1">
    <citation type="journal article" date="2017" name="Chemistry">
        <title>Isolation, Biosynthesis and Chemical Modifications of Rubterolones A-F: Rare Tropolone Alkaloids from Actinomadura sp. 5-2.</title>
        <authorList>
            <person name="Guo H."/>
            <person name="Benndorf R."/>
            <person name="Leichnitz D."/>
            <person name="Klassen J.L."/>
            <person name="Vollmers J."/>
            <person name="Gorls H."/>
            <person name="Steinacker M."/>
            <person name="Weigel C."/>
            <person name="Dahse H.M."/>
            <person name="Kaster A.K."/>
            <person name="de Beer Z.W."/>
            <person name="Poulsen M."/>
            <person name="Beemelmanns C."/>
        </authorList>
    </citation>
    <scope>NUCLEOTIDE SEQUENCE [LARGE SCALE GENOMIC DNA]</scope>
    <source>
        <strain evidence="5 6">5-2</strain>
    </source>
</reference>
<dbReference type="GO" id="GO:0016491">
    <property type="term" value="F:oxidoreductase activity"/>
    <property type="evidence" value="ECO:0007669"/>
    <property type="project" value="UniProtKB-KW"/>
</dbReference>
<evidence type="ECO:0000313" key="5">
    <source>
        <dbReference type="EMBL" id="POM27420.1"/>
    </source>
</evidence>
<name>A0A2P4UQV3_9ACTN</name>
<dbReference type="AlphaFoldDB" id="A0A2P4UQV3"/>
<accession>A0A2P4UQV3</accession>
<proteinExistence type="inferred from homology"/>
<keyword evidence="2" id="KW-0560">Oxidoreductase</keyword>
<dbReference type="Proteomes" id="UP000242367">
    <property type="component" value="Unassembled WGS sequence"/>
</dbReference>
<evidence type="ECO:0000256" key="3">
    <source>
        <dbReference type="ARBA" id="ARBA00023027"/>
    </source>
</evidence>
<evidence type="ECO:0000256" key="1">
    <source>
        <dbReference type="ARBA" id="ARBA00007637"/>
    </source>
</evidence>
<dbReference type="InterPro" id="IPR001509">
    <property type="entry name" value="Epimerase_deHydtase"/>
</dbReference>